<evidence type="ECO:0000256" key="1">
    <source>
        <dbReference type="PROSITE-ProRule" id="PRU00339"/>
    </source>
</evidence>
<keyword evidence="1" id="KW-0802">TPR repeat</keyword>
<accession>A0A6L9Y5H9</accession>
<dbReference type="InterPro" id="IPR011990">
    <property type="entry name" value="TPR-like_helical_dom_sf"/>
</dbReference>
<sequence>MLLTHEQIQNITQQMEEFDSPDDNENILFLKNLWDSLPDPKHQQPEQISNWIIDCIFETYFKMGCYIEAKEWALKGLKNDTAQEGSYEYFQVGRVCYELEEYDEAMKYFSVAYERGKKRAFKEFDKKYWEFYSKNKK</sequence>
<dbReference type="InterPro" id="IPR019734">
    <property type="entry name" value="TPR_rpt"/>
</dbReference>
<evidence type="ECO:0000313" key="2">
    <source>
        <dbReference type="EMBL" id="NEN75475.1"/>
    </source>
</evidence>
<dbReference type="RefSeq" id="WP_159990750.1">
    <property type="nucleotide sequence ID" value="NZ_CP047165.1"/>
</dbReference>
<protein>
    <submittedName>
        <fullName evidence="2">Tetratricopeptide repeat protein</fullName>
    </submittedName>
</protein>
<dbReference type="SUPFAM" id="SSF81901">
    <property type="entry name" value="HCP-like"/>
    <property type="match status" value="1"/>
</dbReference>
<dbReference type="Proteomes" id="UP000477651">
    <property type="component" value="Unassembled WGS sequence"/>
</dbReference>
<organism evidence="2 3">
    <name type="scientific">Pelistega ratti</name>
    <dbReference type="NCBI Taxonomy" id="2652177"/>
    <lineage>
        <taxon>Bacteria</taxon>
        <taxon>Pseudomonadati</taxon>
        <taxon>Pseudomonadota</taxon>
        <taxon>Betaproteobacteria</taxon>
        <taxon>Burkholderiales</taxon>
        <taxon>Alcaligenaceae</taxon>
        <taxon>Pelistega</taxon>
    </lineage>
</organism>
<gene>
    <name evidence="2" type="ORF">F9B74_03930</name>
</gene>
<proteinExistence type="predicted"/>
<evidence type="ECO:0000313" key="3">
    <source>
        <dbReference type="Proteomes" id="UP000477651"/>
    </source>
</evidence>
<dbReference type="AlphaFoldDB" id="A0A6L9Y5H9"/>
<feature type="repeat" description="TPR" evidence="1">
    <location>
        <begin position="86"/>
        <end position="119"/>
    </location>
</feature>
<comment type="caution">
    <text evidence="2">The sequence shown here is derived from an EMBL/GenBank/DDBJ whole genome shotgun (WGS) entry which is preliminary data.</text>
</comment>
<name>A0A6L9Y5H9_9BURK</name>
<reference evidence="2 3" key="1">
    <citation type="submission" date="2020-02" db="EMBL/GenBank/DDBJ databases">
        <title>Pelistega sp. NLN82 were isolated from wild rodents of the Hainan Island.</title>
        <authorList>
            <person name="Niu N."/>
            <person name="Zhou J."/>
        </authorList>
    </citation>
    <scope>NUCLEOTIDE SEQUENCE [LARGE SCALE GENOMIC DNA]</scope>
    <source>
        <strain evidence="2 3">NLN82</strain>
    </source>
</reference>
<dbReference type="PROSITE" id="PS50005">
    <property type="entry name" value="TPR"/>
    <property type="match status" value="1"/>
</dbReference>
<keyword evidence="3" id="KW-1185">Reference proteome</keyword>
<dbReference type="EMBL" id="JAAGYR010000005">
    <property type="protein sequence ID" value="NEN75475.1"/>
    <property type="molecule type" value="Genomic_DNA"/>
</dbReference>
<dbReference type="Gene3D" id="1.25.40.10">
    <property type="entry name" value="Tetratricopeptide repeat domain"/>
    <property type="match status" value="1"/>
</dbReference>